<evidence type="ECO:0000259" key="2">
    <source>
        <dbReference type="PROSITE" id="PS50106"/>
    </source>
</evidence>
<dbReference type="Gene3D" id="3.30.750.170">
    <property type="match status" value="1"/>
</dbReference>
<dbReference type="Pfam" id="PF17820">
    <property type="entry name" value="PDZ_6"/>
    <property type="match status" value="1"/>
</dbReference>
<feature type="chain" id="PRO_5019196554" evidence="1">
    <location>
        <begin position="20"/>
        <end position="458"/>
    </location>
</feature>
<dbReference type="OrthoDB" id="7168509at2"/>
<evidence type="ECO:0000256" key="1">
    <source>
        <dbReference type="SAM" id="SignalP"/>
    </source>
</evidence>
<dbReference type="InterPro" id="IPR029045">
    <property type="entry name" value="ClpP/crotonase-like_dom_sf"/>
</dbReference>
<feature type="domain" description="PDZ" evidence="2">
    <location>
        <begin position="112"/>
        <end position="193"/>
    </location>
</feature>
<dbReference type="PROSITE" id="PS51257">
    <property type="entry name" value="PROKAR_LIPOPROTEIN"/>
    <property type="match status" value="1"/>
</dbReference>
<reference evidence="3 4" key="1">
    <citation type="submission" date="2019-01" db="EMBL/GenBank/DDBJ databases">
        <authorList>
            <person name="Chen W.-M."/>
        </authorList>
    </citation>
    <scope>NUCLEOTIDE SEQUENCE [LARGE SCALE GENOMIC DNA]</scope>
    <source>
        <strain evidence="3 4">KYPY4</strain>
    </source>
</reference>
<dbReference type="Gene3D" id="2.30.42.10">
    <property type="match status" value="1"/>
</dbReference>
<dbReference type="RefSeq" id="WP_128228754.1">
    <property type="nucleotide sequence ID" value="NZ_SACR01000003.1"/>
</dbReference>
<dbReference type="GO" id="GO:0004175">
    <property type="term" value="F:endopeptidase activity"/>
    <property type="evidence" value="ECO:0007669"/>
    <property type="project" value="TreeGrafter"/>
</dbReference>
<dbReference type="PANTHER" id="PTHR32060:SF22">
    <property type="entry name" value="CARBOXYL-TERMINAL-PROCESSING PEPTIDASE 3, CHLOROPLASTIC"/>
    <property type="match status" value="1"/>
</dbReference>
<dbReference type="InterPro" id="IPR041489">
    <property type="entry name" value="PDZ_6"/>
</dbReference>
<comment type="caution">
    <text evidence="3">The sequence shown here is derived from an EMBL/GenBank/DDBJ whole genome shotgun (WGS) entry which is preliminary data.</text>
</comment>
<dbReference type="Proteomes" id="UP000285575">
    <property type="component" value="Unassembled WGS sequence"/>
</dbReference>
<proteinExistence type="predicted"/>
<dbReference type="InterPro" id="IPR001478">
    <property type="entry name" value="PDZ"/>
</dbReference>
<protein>
    <submittedName>
        <fullName evidence="3">PDZ domain-containing protein</fullName>
    </submittedName>
</protein>
<dbReference type="SUPFAM" id="SSF52096">
    <property type="entry name" value="ClpP/crotonase"/>
    <property type="match status" value="1"/>
</dbReference>
<dbReference type="PROSITE" id="PS50106">
    <property type="entry name" value="PDZ"/>
    <property type="match status" value="1"/>
</dbReference>
<dbReference type="InterPro" id="IPR041613">
    <property type="entry name" value="Pept_S41_N"/>
</dbReference>
<dbReference type="PANTHER" id="PTHR32060">
    <property type="entry name" value="TAIL-SPECIFIC PROTEASE"/>
    <property type="match status" value="1"/>
</dbReference>
<keyword evidence="1" id="KW-0732">Signal</keyword>
<organism evidence="3 4">
    <name type="scientific">Rubrivivax rivuli</name>
    <dbReference type="NCBI Taxonomy" id="1862385"/>
    <lineage>
        <taxon>Bacteria</taxon>
        <taxon>Pseudomonadati</taxon>
        <taxon>Pseudomonadota</taxon>
        <taxon>Betaproteobacteria</taxon>
        <taxon>Burkholderiales</taxon>
        <taxon>Sphaerotilaceae</taxon>
        <taxon>Rubrivivax</taxon>
    </lineage>
</organism>
<dbReference type="GO" id="GO:0008236">
    <property type="term" value="F:serine-type peptidase activity"/>
    <property type="evidence" value="ECO:0007669"/>
    <property type="project" value="InterPro"/>
</dbReference>
<dbReference type="InterPro" id="IPR036034">
    <property type="entry name" value="PDZ_sf"/>
</dbReference>
<dbReference type="Gene3D" id="3.90.226.10">
    <property type="entry name" value="2-enoyl-CoA Hydratase, Chain A, domain 1"/>
    <property type="match status" value="1"/>
</dbReference>
<dbReference type="SMART" id="SM00228">
    <property type="entry name" value="PDZ"/>
    <property type="match status" value="1"/>
</dbReference>
<dbReference type="SUPFAM" id="SSF50156">
    <property type="entry name" value="PDZ domain-like"/>
    <property type="match status" value="1"/>
</dbReference>
<dbReference type="Pfam" id="PF18294">
    <property type="entry name" value="Pept_S41_N"/>
    <property type="match status" value="1"/>
</dbReference>
<dbReference type="InterPro" id="IPR005151">
    <property type="entry name" value="Tail-specific_protease"/>
</dbReference>
<accession>A0A437RI16</accession>
<dbReference type="AlphaFoldDB" id="A0A437RI16"/>
<sequence>MICRPLFIHLLRPAATACAALALVACGGGGDDNPTAPAASCSVPDQQAWLGNYMNDWYFWYRLSPRPAASGFNSVEAYFDALLYTGTSASFPADRWSGSQSTESFNRFYGDGATLGYGVAVNGIEVDGVSTRALYVRYVEPGSPAAVQGVQRGDQILSLNGRSAASVVAADDYSVLSPAQAGDTLSLVLRRAGNDRSVALNAAVYNLNPVQGVTVQTSPRGRRVGYLQVKDMIGQALTPLDAAFSQFRAAGVQDLVLDLRYNGGGLVSTGGTLASYIAGARGAGLTYASLLYNDKRAAANNQSYGFSQPAAALGLPRVYVLTGPRTCSASEQVVNGLRGAGVEVITVGDTTCGKPVGFLPSSSCGRTYSVVNFESVNQRNEGRYFDGFQASCPVAEDFSAPQGSAADPLMSTALRHADIGACFTTAEGERAVPLAARRPAARARLAVEPGENRGMIPR</sequence>
<evidence type="ECO:0000313" key="3">
    <source>
        <dbReference type="EMBL" id="RVU46391.1"/>
    </source>
</evidence>
<dbReference type="CDD" id="cd07561">
    <property type="entry name" value="Peptidase_S41_CPP_like"/>
    <property type="match status" value="1"/>
</dbReference>
<feature type="signal peptide" evidence="1">
    <location>
        <begin position="1"/>
        <end position="19"/>
    </location>
</feature>
<dbReference type="EMBL" id="SACR01000003">
    <property type="protein sequence ID" value="RVU46391.1"/>
    <property type="molecule type" value="Genomic_DNA"/>
</dbReference>
<keyword evidence="4" id="KW-1185">Reference proteome</keyword>
<name>A0A437RI16_9BURK</name>
<dbReference type="Pfam" id="PF03572">
    <property type="entry name" value="Peptidase_S41"/>
    <property type="match status" value="1"/>
</dbReference>
<gene>
    <name evidence="3" type="ORF">EOE66_11190</name>
</gene>
<dbReference type="GO" id="GO:0006508">
    <property type="term" value="P:proteolysis"/>
    <property type="evidence" value="ECO:0007669"/>
    <property type="project" value="InterPro"/>
</dbReference>
<evidence type="ECO:0000313" key="4">
    <source>
        <dbReference type="Proteomes" id="UP000285575"/>
    </source>
</evidence>